<feature type="region of interest" description="Disordered" evidence="4">
    <location>
        <begin position="88"/>
        <end position="281"/>
    </location>
</feature>
<protein>
    <recommendedName>
        <fullName evidence="5">MIF4G domain-containing protein</fullName>
    </recommendedName>
</protein>
<dbReference type="SMART" id="SM00543">
    <property type="entry name" value="MIF4G"/>
    <property type="match status" value="1"/>
</dbReference>
<feature type="compositionally biased region" description="Low complexity" evidence="4">
    <location>
        <begin position="243"/>
        <end position="260"/>
    </location>
</feature>
<dbReference type="GO" id="GO:0008494">
    <property type="term" value="F:translation activator activity"/>
    <property type="evidence" value="ECO:0007669"/>
    <property type="project" value="TreeGrafter"/>
</dbReference>
<dbReference type="GO" id="GO:0005737">
    <property type="term" value="C:cytoplasm"/>
    <property type="evidence" value="ECO:0007669"/>
    <property type="project" value="UniProtKB-SubCell"/>
</dbReference>
<dbReference type="GO" id="GO:0006446">
    <property type="term" value="P:regulation of translational initiation"/>
    <property type="evidence" value="ECO:0007669"/>
    <property type="project" value="TreeGrafter"/>
</dbReference>
<feature type="compositionally biased region" description="Basic residues" evidence="4">
    <location>
        <begin position="133"/>
        <end position="175"/>
    </location>
</feature>
<evidence type="ECO:0000256" key="1">
    <source>
        <dbReference type="ARBA" id="ARBA00004496"/>
    </source>
</evidence>
<dbReference type="GO" id="GO:0003723">
    <property type="term" value="F:RNA binding"/>
    <property type="evidence" value="ECO:0007669"/>
    <property type="project" value="InterPro"/>
</dbReference>
<feature type="domain" description="MIF4G" evidence="5">
    <location>
        <begin position="306"/>
        <end position="508"/>
    </location>
</feature>
<feature type="compositionally biased region" description="Polar residues" evidence="4">
    <location>
        <begin position="110"/>
        <end position="120"/>
    </location>
</feature>
<dbReference type="Pfam" id="PF02854">
    <property type="entry name" value="MIF4G"/>
    <property type="match status" value="1"/>
</dbReference>
<dbReference type="VEuPathDB" id="VectorBase:AFUN2_001104"/>
<dbReference type="EnsemblMetazoa" id="AFUN008585-RA">
    <property type="protein sequence ID" value="AFUN008585-PA"/>
    <property type="gene ID" value="AFUN008585"/>
</dbReference>
<keyword evidence="2" id="KW-0963">Cytoplasm</keyword>
<dbReference type="InterPro" id="IPR051367">
    <property type="entry name" value="mRNA_TranslReg/HistoneTransl"/>
</dbReference>
<dbReference type="Gene3D" id="1.25.40.180">
    <property type="match status" value="1"/>
</dbReference>
<evidence type="ECO:0000256" key="2">
    <source>
        <dbReference type="ARBA" id="ARBA00022490"/>
    </source>
</evidence>
<dbReference type="VEuPathDB" id="VectorBase:AFUN008585"/>
<feature type="compositionally biased region" description="Basic residues" evidence="4">
    <location>
        <begin position="228"/>
        <end position="242"/>
    </location>
</feature>
<accession>A0A182RQP3</accession>
<dbReference type="PANTHER" id="PTHR23254">
    <property type="entry name" value="EIF4G DOMAIN PROTEIN"/>
    <property type="match status" value="1"/>
</dbReference>
<evidence type="ECO:0000313" key="6">
    <source>
        <dbReference type="EnsemblMetazoa" id="AFUN008585-PA"/>
    </source>
</evidence>
<keyword evidence="3" id="KW-0810">Translation regulation</keyword>
<dbReference type="SUPFAM" id="SSF48371">
    <property type="entry name" value="ARM repeat"/>
    <property type="match status" value="1"/>
</dbReference>
<feature type="compositionally biased region" description="Polar residues" evidence="4">
    <location>
        <begin position="188"/>
        <end position="200"/>
    </location>
</feature>
<feature type="compositionally biased region" description="Low complexity" evidence="4">
    <location>
        <begin position="176"/>
        <end position="187"/>
    </location>
</feature>
<dbReference type="PANTHER" id="PTHR23254:SF15">
    <property type="entry name" value="POLYADENYLATE-BINDING PROTEIN-INTERACTING PROTEIN 1"/>
    <property type="match status" value="1"/>
</dbReference>
<evidence type="ECO:0000256" key="4">
    <source>
        <dbReference type="SAM" id="MobiDB-lite"/>
    </source>
</evidence>
<organism evidence="6">
    <name type="scientific">Anopheles funestus</name>
    <name type="common">African malaria mosquito</name>
    <dbReference type="NCBI Taxonomy" id="62324"/>
    <lineage>
        <taxon>Eukaryota</taxon>
        <taxon>Metazoa</taxon>
        <taxon>Ecdysozoa</taxon>
        <taxon>Arthropoda</taxon>
        <taxon>Hexapoda</taxon>
        <taxon>Insecta</taxon>
        <taxon>Pterygota</taxon>
        <taxon>Neoptera</taxon>
        <taxon>Endopterygota</taxon>
        <taxon>Diptera</taxon>
        <taxon>Nematocera</taxon>
        <taxon>Culicoidea</taxon>
        <taxon>Culicidae</taxon>
        <taxon>Anophelinae</taxon>
        <taxon>Anopheles</taxon>
    </lineage>
</organism>
<reference evidence="6" key="1">
    <citation type="submission" date="2020-05" db="UniProtKB">
        <authorList>
            <consortium name="EnsemblMetazoa"/>
        </authorList>
    </citation>
    <scope>IDENTIFICATION</scope>
    <source>
        <strain evidence="6">FUMOZ</strain>
    </source>
</reference>
<proteinExistence type="predicted"/>
<dbReference type="STRING" id="62324.A0A182RQP3"/>
<evidence type="ECO:0000259" key="5">
    <source>
        <dbReference type="SMART" id="SM00543"/>
    </source>
</evidence>
<sequence length="608" mass="69406">MAQQENYPDLRAPKINSLASTPQSSLSANAPVFVPKWQCVVPQDEEGFQSQLTMPQSSQVHQRFAMAQGGGDGSGGGGGGYDYTQMPHHLAATNNGPMMANGSDPGKLSALQNRLSNMQILDSGDNGKEFNHHHQQQPQQQHHHHHHHHNQQSMHHQHHQQHRGQQHPGGHHGYYHHQQQQQQQHQQYVQEVNFPNNHHVQQGGGGAGMGGDHRKYNNGGQQHQQQYQHHRSRQQHHHHHQQQHQQPHQQRQQHQQQQQQYGGNHHHDYMDGGGGPAGYNNMVAPNWESNFQEDHDQPTHRQMEVMDYLTEVIAELLDNPGMFDSVQKQLPIKLRDLRQDHYVLSSTIEMIFEQSIRESNFRYMGARLCQLLDSLAGGETNSVLRELLRLKMEDQNLELPRFMTQEQVKVRGATLFLAELYMQLRNPQQTFGKTISEYIINAITILLMKEGPENIKCVCQCLKLCGYELEQDRPDKVETILKNLQTPKAVQSSTEAMIRSVLELRKNSWGRSEEIATASPSPGPEYKHHPVFYGPDGKMLTEEESSFLATNIESAGEQNAYGNYDDEDEFGMVDPDDDPEVQEAYEAFLQSNAQTRLQQPAVRYRPDA</sequence>
<dbReference type="InterPro" id="IPR003890">
    <property type="entry name" value="MIF4G-like_typ-3"/>
</dbReference>
<comment type="subcellular location">
    <subcellularLocation>
        <location evidence="1">Cytoplasm</location>
    </subcellularLocation>
</comment>
<dbReference type="InterPro" id="IPR016024">
    <property type="entry name" value="ARM-type_fold"/>
</dbReference>
<evidence type="ECO:0000256" key="3">
    <source>
        <dbReference type="ARBA" id="ARBA00022845"/>
    </source>
</evidence>
<name>A0A182RQP3_ANOFN</name>
<dbReference type="AlphaFoldDB" id="A0A182RQP3"/>